<name>A0A8T2ZCA6_POPDE</name>
<dbReference type="Proteomes" id="UP000807159">
    <property type="component" value="Chromosome 2"/>
</dbReference>
<gene>
    <name evidence="1" type="ORF">H0E87_003693</name>
</gene>
<dbReference type="EMBL" id="JACEGQ020000002">
    <property type="protein sequence ID" value="KAH8514936.1"/>
    <property type="molecule type" value="Genomic_DNA"/>
</dbReference>
<proteinExistence type="predicted"/>
<evidence type="ECO:0000313" key="1">
    <source>
        <dbReference type="EMBL" id="KAH8514936.1"/>
    </source>
</evidence>
<keyword evidence="2" id="KW-1185">Reference proteome</keyword>
<accession>A0A8T2ZCA6</accession>
<feature type="non-terminal residue" evidence="1">
    <location>
        <position position="134"/>
    </location>
</feature>
<organism evidence="1 2">
    <name type="scientific">Populus deltoides</name>
    <name type="common">Eastern poplar</name>
    <name type="synonym">Eastern cottonwood</name>
    <dbReference type="NCBI Taxonomy" id="3696"/>
    <lineage>
        <taxon>Eukaryota</taxon>
        <taxon>Viridiplantae</taxon>
        <taxon>Streptophyta</taxon>
        <taxon>Embryophyta</taxon>
        <taxon>Tracheophyta</taxon>
        <taxon>Spermatophyta</taxon>
        <taxon>Magnoliopsida</taxon>
        <taxon>eudicotyledons</taxon>
        <taxon>Gunneridae</taxon>
        <taxon>Pentapetalae</taxon>
        <taxon>rosids</taxon>
        <taxon>fabids</taxon>
        <taxon>Malpighiales</taxon>
        <taxon>Salicaceae</taxon>
        <taxon>Saliceae</taxon>
        <taxon>Populus</taxon>
    </lineage>
</organism>
<comment type="caution">
    <text evidence="1">The sequence shown here is derived from an EMBL/GenBank/DDBJ whole genome shotgun (WGS) entry which is preliminary data.</text>
</comment>
<feature type="non-terminal residue" evidence="1">
    <location>
        <position position="1"/>
    </location>
</feature>
<dbReference type="AlphaFoldDB" id="A0A8T2ZCA6"/>
<protein>
    <submittedName>
        <fullName evidence="1">Uncharacterized protein</fullName>
    </submittedName>
</protein>
<reference evidence="1" key="1">
    <citation type="journal article" date="2021" name="J. Hered.">
        <title>Genome Assembly of Salicaceae Populus deltoides (Eastern Cottonwood) I-69 Based on Nanopore Sequencing and Hi-C Technologies.</title>
        <authorList>
            <person name="Bai S."/>
            <person name="Wu H."/>
            <person name="Zhang J."/>
            <person name="Pan Z."/>
            <person name="Zhao W."/>
            <person name="Li Z."/>
            <person name="Tong C."/>
        </authorList>
    </citation>
    <scope>NUCLEOTIDE SEQUENCE</scope>
    <source>
        <tissue evidence="1">Leaf</tissue>
    </source>
</reference>
<sequence length="134" mass="14856">QHQPRNKNASSQVFDFLESQRRFIYIKAERERKEKSSLPPHSHGFAPLLSSSSLLSQQLTPSSPINSKEFANRTVLPLGLALTTPYLLRSSDKNRFHPSLPSSSPALPASAQIQTLIRCRFLSPLSTSASPISE</sequence>
<evidence type="ECO:0000313" key="2">
    <source>
        <dbReference type="Proteomes" id="UP000807159"/>
    </source>
</evidence>